<name>A0A9P5NRT9_GYMJU</name>
<dbReference type="CDD" id="cd02883">
    <property type="entry name" value="NUDIX_Hydrolase"/>
    <property type="match status" value="1"/>
</dbReference>
<keyword evidence="3" id="KW-1185">Reference proteome</keyword>
<keyword evidence="2" id="KW-0378">Hydrolase</keyword>
<dbReference type="InterPro" id="IPR015797">
    <property type="entry name" value="NUDIX_hydrolase-like_dom_sf"/>
</dbReference>
<dbReference type="PANTHER" id="PTHR43736:SF1">
    <property type="entry name" value="DIHYDRONEOPTERIN TRIPHOSPHATE DIPHOSPHATASE"/>
    <property type="match status" value="1"/>
</dbReference>
<evidence type="ECO:0000313" key="3">
    <source>
        <dbReference type="Proteomes" id="UP000724874"/>
    </source>
</evidence>
<dbReference type="PROSITE" id="PS51462">
    <property type="entry name" value="NUDIX"/>
    <property type="match status" value="1"/>
</dbReference>
<sequence>MTLLFIADSAQRFNVPLDELHAQHPGKRLVVGVAITAPMVAITQDFSDPNKSQAKKLLLLQRAETENVYPLMYELPGGGAEPQDTSLLATVVRETAEETGLSVTRILGIFPGFEYETSKSKAIQFKFLVEVDRAPDTTINVHLNPQEHCTFAWVDEADDLSLYPMTEAMHQVVLDALSSMAEQTASVHYSD</sequence>
<dbReference type="OrthoDB" id="276276at2759"/>
<dbReference type="AlphaFoldDB" id="A0A9P5NRT9"/>
<reference evidence="2" key="1">
    <citation type="submission" date="2020-11" db="EMBL/GenBank/DDBJ databases">
        <authorList>
            <consortium name="DOE Joint Genome Institute"/>
            <person name="Ahrendt S."/>
            <person name="Riley R."/>
            <person name="Andreopoulos W."/>
            <person name="LaButti K."/>
            <person name="Pangilinan J."/>
            <person name="Ruiz-duenas F.J."/>
            <person name="Barrasa J.M."/>
            <person name="Sanchez-Garcia M."/>
            <person name="Camarero S."/>
            <person name="Miyauchi S."/>
            <person name="Serrano A."/>
            <person name="Linde D."/>
            <person name="Babiker R."/>
            <person name="Drula E."/>
            <person name="Ayuso-Fernandez I."/>
            <person name="Pacheco R."/>
            <person name="Padilla G."/>
            <person name="Ferreira P."/>
            <person name="Barriuso J."/>
            <person name="Kellner H."/>
            <person name="Castanera R."/>
            <person name="Alfaro M."/>
            <person name="Ramirez L."/>
            <person name="Pisabarro A.G."/>
            <person name="Kuo A."/>
            <person name="Tritt A."/>
            <person name="Lipzen A."/>
            <person name="He G."/>
            <person name="Yan M."/>
            <person name="Ng V."/>
            <person name="Cullen D."/>
            <person name="Martin F."/>
            <person name="Rosso M.-N."/>
            <person name="Henrissat B."/>
            <person name="Hibbett D."/>
            <person name="Martinez A.T."/>
            <person name="Grigoriev I.V."/>
        </authorList>
    </citation>
    <scope>NUCLEOTIDE SEQUENCE</scope>
    <source>
        <strain evidence="2">AH 44721</strain>
    </source>
</reference>
<comment type="caution">
    <text evidence="2">The sequence shown here is derived from an EMBL/GenBank/DDBJ whole genome shotgun (WGS) entry which is preliminary data.</text>
</comment>
<dbReference type="SUPFAM" id="SSF55811">
    <property type="entry name" value="Nudix"/>
    <property type="match status" value="1"/>
</dbReference>
<proteinExistence type="predicted"/>
<evidence type="ECO:0000259" key="1">
    <source>
        <dbReference type="PROSITE" id="PS51462"/>
    </source>
</evidence>
<gene>
    <name evidence="2" type="ORF">CPB84DRAFT_1844279</name>
</gene>
<organism evidence="2 3">
    <name type="scientific">Gymnopilus junonius</name>
    <name type="common">Spectacular rustgill mushroom</name>
    <name type="synonym">Gymnopilus spectabilis subsp. junonius</name>
    <dbReference type="NCBI Taxonomy" id="109634"/>
    <lineage>
        <taxon>Eukaryota</taxon>
        <taxon>Fungi</taxon>
        <taxon>Dikarya</taxon>
        <taxon>Basidiomycota</taxon>
        <taxon>Agaricomycotina</taxon>
        <taxon>Agaricomycetes</taxon>
        <taxon>Agaricomycetidae</taxon>
        <taxon>Agaricales</taxon>
        <taxon>Agaricineae</taxon>
        <taxon>Hymenogastraceae</taxon>
        <taxon>Gymnopilus</taxon>
    </lineage>
</organism>
<dbReference type="PANTHER" id="PTHR43736">
    <property type="entry name" value="ADP-RIBOSE PYROPHOSPHATASE"/>
    <property type="match status" value="1"/>
</dbReference>
<dbReference type="Gene3D" id="3.90.79.10">
    <property type="entry name" value="Nucleoside Triphosphate Pyrophosphohydrolase"/>
    <property type="match status" value="1"/>
</dbReference>
<evidence type="ECO:0000313" key="2">
    <source>
        <dbReference type="EMBL" id="KAF8906812.1"/>
    </source>
</evidence>
<feature type="domain" description="Nudix hydrolase" evidence="1">
    <location>
        <begin position="26"/>
        <end position="178"/>
    </location>
</feature>
<dbReference type="Pfam" id="PF00293">
    <property type="entry name" value="NUDIX"/>
    <property type="match status" value="1"/>
</dbReference>
<protein>
    <submittedName>
        <fullName evidence="2">NUDIX hydrolase domain-like protein</fullName>
    </submittedName>
</protein>
<dbReference type="EMBL" id="JADNYJ010000017">
    <property type="protein sequence ID" value="KAF8906812.1"/>
    <property type="molecule type" value="Genomic_DNA"/>
</dbReference>
<dbReference type="InterPro" id="IPR000086">
    <property type="entry name" value="NUDIX_hydrolase_dom"/>
</dbReference>
<accession>A0A9P5NRT9</accession>
<dbReference type="GO" id="GO:0016787">
    <property type="term" value="F:hydrolase activity"/>
    <property type="evidence" value="ECO:0007669"/>
    <property type="project" value="UniProtKB-KW"/>
</dbReference>
<dbReference type="Proteomes" id="UP000724874">
    <property type="component" value="Unassembled WGS sequence"/>
</dbReference>